<proteinExistence type="predicted"/>
<gene>
    <name evidence="1" type="ORF">S01H1_30554</name>
</gene>
<protein>
    <submittedName>
        <fullName evidence="1">Uncharacterized protein</fullName>
    </submittedName>
</protein>
<sequence>MKVPQTFRPEKSKSIESLLKKPELGYNPKTVEELLSRSEQFLEKTGTHDEMYQEGAGLVRDLKYTLKDVE</sequence>
<accession>X0TCQ1</accession>
<reference evidence="1" key="1">
    <citation type="journal article" date="2014" name="Front. Microbiol.">
        <title>High frequency of phylogenetically diverse reductive dehalogenase-homologous genes in deep subseafloor sedimentary metagenomes.</title>
        <authorList>
            <person name="Kawai M."/>
            <person name="Futagami T."/>
            <person name="Toyoda A."/>
            <person name="Takaki Y."/>
            <person name="Nishi S."/>
            <person name="Hori S."/>
            <person name="Arai W."/>
            <person name="Tsubouchi T."/>
            <person name="Morono Y."/>
            <person name="Uchiyama I."/>
            <person name="Ito T."/>
            <person name="Fujiyama A."/>
            <person name="Inagaki F."/>
            <person name="Takami H."/>
        </authorList>
    </citation>
    <scope>NUCLEOTIDE SEQUENCE</scope>
    <source>
        <strain evidence="1">Expedition CK06-06</strain>
    </source>
</reference>
<evidence type="ECO:0000313" key="1">
    <source>
        <dbReference type="EMBL" id="GAF85947.1"/>
    </source>
</evidence>
<comment type="caution">
    <text evidence="1">The sequence shown here is derived from an EMBL/GenBank/DDBJ whole genome shotgun (WGS) entry which is preliminary data.</text>
</comment>
<dbReference type="EMBL" id="BARS01018810">
    <property type="protein sequence ID" value="GAF85947.1"/>
    <property type="molecule type" value="Genomic_DNA"/>
</dbReference>
<name>X0TCQ1_9ZZZZ</name>
<dbReference type="AlphaFoldDB" id="X0TCQ1"/>
<feature type="non-terminal residue" evidence="1">
    <location>
        <position position="70"/>
    </location>
</feature>
<organism evidence="1">
    <name type="scientific">marine sediment metagenome</name>
    <dbReference type="NCBI Taxonomy" id="412755"/>
    <lineage>
        <taxon>unclassified sequences</taxon>
        <taxon>metagenomes</taxon>
        <taxon>ecological metagenomes</taxon>
    </lineage>
</organism>